<keyword evidence="1" id="KW-0143">Chaperone</keyword>
<dbReference type="Pfam" id="PF03937">
    <property type="entry name" value="Sdh5"/>
    <property type="match status" value="1"/>
</dbReference>
<accession>A0A1C3KA02</accession>
<dbReference type="InterPro" id="IPR005631">
    <property type="entry name" value="SDH"/>
</dbReference>
<name>A0A1C3KA02_PLAMA</name>
<dbReference type="Proteomes" id="UP000219799">
    <property type="component" value="Chromosome 2"/>
</dbReference>
<evidence type="ECO:0000313" key="3">
    <source>
        <dbReference type="Proteomes" id="UP000219799"/>
    </source>
</evidence>
<gene>
    <name evidence="2" type="primary">PmlGA01_020017200</name>
    <name evidence="2" type="ORF">PMLGA01_020017200</name>
</gene>
<sequence length="127" mass="15276">MKHISSFLRKFICTHKNMTAEDFTILKKKLRYKFRSVGMLELDTLINNYINLNINKIDKDKAKLLYNLIDIDTNNLIKLFYFYSNKDNHNMEKLSHFLKNMNEKEIKDTYKLLIDILNNNERHTTSP</sequence>
<dbReference type="AlphaFoldDB" id="A0A1C3KA02"/>
<dbReference type="Gene3D" id="1.10.150.250">
    <property type="entry name" value="Flavinator of succinate dehydrogenase"/>
    <property type="match status" value="1"/>
</dbReference>
<evidence type="ECO:0008006" key="4">
    <source>
        <dbReference type="Google" id="ProtNLM"/>
    </source>
</evidence>
<proteinExistence type="predicted"/>
<dbReference type="InterPro" id="IPR036714">
    <property type="entry name" value="SDH_sf"/>
</dbReference>
<evidence type="ECO:0000313" key="2">
    <source>
        <dbReference type="EMBL" id="SBT70300.1"/>
    </source>
</evidence>
<dbReference type="VEuPathDB" id="PlasmoDB:PmUG01_02023000"/>
<evidence type="ECO:0000256" key="1">
    <source>
        <dbReference type="ARBA" id="ARBA00023186"/>
    </source>
</evidence>
<dbReference type="SUPFAM" id="SSF109910">
    <property type="entry name" value="YgfY-like"/>
    <property type="match status" value="1"/>
</dbReference>
<organism evidence="2 3">
    <name type="scientific">Plasmodium malariae</name>
    <dbReference type="NCBI Taxonomy" id="5858"/>
    <lineage>
        <taxon>Eukaryota</taxon>
        <taxon>Sar</taxon>
        <taxon>Alveolata</taxon>
        <taxon>Apicomplexa</taxon>
        <taxon>Aconoidasida</taxon>
        <taxon>Haemosporida</taxon>
        <taxon>Plasmodiidae</taxon>
        <taxon>Plasmodium</taxon>
        <taxon>Plasmodium (Plasmodium)</taxon>
    </lineage>
</organism>
<dbReference type="EMBL" id="LT594490">
    <property type="protein sequence ID" value="SBT70300.1"/>
    <property type="molecule type" value="Genomic_DNA"/>
</dbReference>
<reference evidence="2 3" key="1">
    <citation type="submission" date="2016-06" db="EMBL/GenBank/DDBJ databases">
        <authorList>
            <consortium name="Pathogen Informatics"/>
        </authorList>
    </citation>
    <scope>NUCLEOTIDE SEQUENCE [LARGE SCALE GENOMIC DNA]</scope>
    <source>
        <strain evidence="2">PmlGA01</strain>
    </source>
</reference>
<protein>
    <recommendedName>
        <fullName evidence="4">FAD assembly factor SdhE</fullName>
    </recommendedName>
</protein>